<gene>
    <name evidence="14" type="ORF">PV327_000626</name>
</gene>
<comment type="pathway">
    <text evidence="2">Protein modification; protein glycosylation.</text>
</comment>
<accession>A0AA39L2G6</accession>
<dbReference type="InterPro" id="IPR001503">
    <property type="entry name" value="Glyco_trans_10"/>
</dbReference>
<reference evidence="14" key="1">
    <citation type="journal article" date="2023" name="bioRxiv">
        <title>Scaffold-level genome assemblies of two parasitoid biocontrol wasps reveal the parthenogenesis mechanism and an associated novel virus.</title>
        <authorList>
            <person name="Inwood S."/>
            <person name="Skelly J."/>
            <person name="Guhlin J."/>
            <person name="Harrop T."/>
            <person name="Goldson S."/>
            <person name="Dearden P."/>
        </authorList>
    </citation>
    <scope>NUCLEOTIDE SEQUENCE</scope>
    <source>
        <strain evidence="14">Lincoln</strain>
        <tissue evidence="14">Whole body</tissue>
    </source>
</reference>
<sequence length="441" mass="52061">MCWIKLYTLFFYVIIFAICALMFEVYVEFYNHDNTPIRHEDTPIVLWWTPFGSHDDYRKCGSVSCFFTQNRSYVNNRNLKVILYYGSNVDVADLPIPRLNNVKWGLLHEESPRNNLMFVHEDALKLFNYSATFSRYSDVPLTTVDLPGINELSGTTYFLPTKKKNLLMKEKKLAPVLYIQSNCDTMNDRDLYILELIKYIPVDSYGSCINNRQLPDNLKENYVDQLNKKEFMEFVAQYKFTLAFENAVCDDYITEKLWRPLIVGSVPIYYGSPSFKDWLPRNNSAIAVNDFENPKELAEYLLACLEDDEKYEDHLKHKLLKNKINNKRLLDSLIIRPNDLFSIFGYYVSKFECYVCEKSQLNDLSTVTKKHYNCSKPMHIWQNKSDSGYKKNFWLDMWEQEACTAKLLFHAISNSQSINMQKFDIEKMEMYESKKCFDIKN</sequence>
<proteinExistence type="inferred from homology"/>
<keyword evidence="15" id="KW-1185">Reference proteome</keyword>
<evidence type="ECO:0000256" key="10">
    <source>
        <dbReference type="ARBA" id="ARBA00023180"/>
    </source>
</evidence>
<comment type="caution">
    <text evidence="14">The sequence shown here is derived from an EMBL/GenBank/DDBJ whole genome shotgun (WGS) entry which is preliminary data.</text>
</comment>
<dbReference type="GO" id="GO:0046920">
    <property type="term" value="F:alpha-(1-&gt;3)-fucosyltransferase activity"/>
    <property type="evidence" value="ECO:0007669"/>
    <property type="project" value="TreeGrafter"/>
</dbReference>
<keyword evidence="5 11" id="KW-0808">Transferase</keyword>
<keyword evidence="8 11" id="KW-1133">Transmembrane helix</keyword>
<evidence type="ECO:0000256" key="4">
    <source>
        <dbReference type="ARBA" id="ARBA00022676"/>
    </source>
</evidence>
<feature type="domain" description="Fucosyltransferase C-terminal" evidence="12">
    <location>
        <begin position="171"/>
        <end position="318"/>
    </location>
</feature>
<organism evidence="14 15">
    <name type="scientific">Microctonus hyperodae</name>
    <name type="common">Parasitoid wasp</name>
    <dbReference type="NCBI Taxonomy" id="165561"/>
    <lineage>
        <taxon>Eukaryota</taxon>
        <taxon>Metazoa</taxon>
        <taxon>Ecdysozoa</taxon>
        <taxon>Arthropoda</taxon>
        <taxon>Hexapoda</taxon>
        <taxon>Insecta</taxon>
        <taxon>Pterygota</taxon>
        <taxon>Neoptera</taxon>
        <taxon>Endopterygota</taxon>
        <taxon>Hymenoptera</taxon>
        <taxon>Apocrita</taxon>
        <taxon>Ichneumonoidea</taxon>
        <taxon>Braconidae</taxon>
        <taxon>Euphorinae</taxon>
        <taxon>Microctonus</taxon>
    </lineage>
</organism>
<dbReference type="Proteomes" id="UP001168972">
    <property type="component" value="Unassembled WGS sequence"/>
</dbReference>
<dbReference type="InterPro" id="IPR031481">
    <property type="entry name" value="Glyco_tran_10_N"/>
</dbReference>
<evidence type="ECO:0000256" key="2">
    <source>
        <dbReference type="ARBA" id="ARBA00004922"/>
    </source>
</evidence>
<evidence type="ECO:0000256" key="5">
    <source>
        <dbReference type="ARBA" id="ARBA00022679"/>
    </source>
</evidence>
<dbReference type="Pfam" id="PF00852">
    <property type="entry name" value="Glyco_transf_10"/>
    <property type="match status" value="1"/>
</dbReference>
<evidence type="ECO:0000256" key="7">
    <source>
        <dbReference type="ARBA" id="ARBA00022968"/>
    </source>
</evidence>
<keyword evidence="7" id="KW-0735">Signal-anchor</keyword>
<dbReference type="AlphaFoldDB" id="A0AA39L2G6"/>
<comment type="similarity">
    <text evidence="3 11">Belongs to the glycosyltransferase 10 family.</text>
</comment>
<feature type="transmembrane region" description="Helical" evidence="11">
    <location>
        <begin position="7"/>
        <end position="27"/>
    </location>
</feature>
<dbReference type="SUPFAM" id="SSF53756">
    <property type="entry name" value="UDP-Glycosyltransferase/glycogen phosphorylase"/>
    <property type="match status" value="1"/>
</dbReference>
<dbReference type="InterPro" id="IPR038577">
    <property type="entry name" value="GT10-like_C_sf"/>
</dbReference>
<feature type="domain" description="Fucosyltransferase N-terminal" evidence="13">
    <location>
        <begin position="42"/>
        <end position="141"/>
    </location>
</feature>
<evidence type="ECO:0000313" key="14">
    <source>
        <dbReference type="EMBL" id="KAK0182487.1"/>
    </source>
</evidence>
<protein>
    <recommendedName>
        <fullName evidence="11">Fucosyltransferase</fullName>
        <ecNumber evidence="11">2.4.1.-</ecNumber>
    </recommendedName>
</protein>
<keyword evidence="10" id="KW-0325">Glycoprotein</keyword>
<keyword evidence="9 11" id="KW-0472">Membrane</keyword>
<dbReference type="Pfam" id="PF17039">
    <property type="entry name" value="Glyco_tran_10_N"/>
    <property type="match status" value="1"/>
</dbReference>
<dbReference type="EMBL" id="JAQQBR010000001">
    <property type="protein sequence ID" value="KAK0182487.1"/>
    <property type="molecule type" value="Genomic_DNA"/>
</dbReference>
<dbReference type="GO" id="GO:0032580">
    <property type="term" value="C:Golgi cisterna membrane"/>
    <property type="evidence" value="ECO:0007669"/>
    <property type="project" value="UniProtKB-SubCell"/>
</dbReference>
<evidence type="ECO:0000256" key="1">
    <source>
        <dbReference type="ARBA" id="ARBA00004447"/>
    </source>
</evidence>
<keyword evidence="4 11" id="KW-0328">Glycosyltransferase</keyword>
<dbReference type="PANTHER" id="PTHR11929:SF194">
    <property type="entry name" value="ALPHA-(1,3)-FUCOSYLTRANSFERASE 10"/>
    <property type="match status" value="1"/>
</dbReference>
<evidence type="ECO:0000259" key="12">
    <source>
        <dbReference type="Pfam" id="PF00852"/>
    </source>
</evidence>
<keyword evidence="6 11" id="KW-0812">Transmembrane</keyword>
<comment type="subcellular location">
    <subcellularLocation>
        <location evidence="1 11">Golgi apparatus</location>
        <location evidence="1 11">Golgi stack membrane</location>
        <topology evidence="1 11">Single-pass type II membrane protein</topology>
    </subcellularLocation>
</comment>
<dbReference type="EC" id="2.4.1.-" evidence="11"/>
<dbReference type="PANTHER" id="PTHR11929">
    <property type="entry name" value="ALPHA- 1,3 -FUCOSYLTRANSFERASE"/>
    <property type="match status" value="1"/>
</dbReference>
<dbReference type="Gene3D" id="3.40.50.11660">
    <property type="entry name" value="Glycosyl transferase family 10, C-terminal domain"/>
    <property type="match status" value="1"/>
</dbReference>
<evidence type="ECO:0000256" key="11">
    <source>
        <dbReference type="RuleBase" id="RU003832"/>
    </source>
</evidence>
<keyword evidence="11" id="KW-0333">Golgi apparatus</keyword>
<dbReference type="FunFam" id="3.40.50.11660:FF:000002">
    <property type="entry name" value="Alpha-(1,3)-fucosyltransferase"/>
    <property type="match status" value="1"/>
</dbReference>
<evidence type="ECO:0000256" key="3">
    <source>
        <dbReference type="ARBA" id="ARBA00008919"/>
    </source>
</evidence>
<evidence type="ECO:0000256" key="6">
    <source>
        <dbReference type="ARBA" id="ARBA00022692"/>
    </source>
</evidence>
<evidence type="ECO:0000256" key="9">
    <source>
        <dbReference type="ARBA" id="ARBA00023136"/>
    </source>
</evidence>
<dbReference type="InterPro" id="IPR055270">
    <property type="entry name" value="Glyco_tran_10_C"/>
</dbReference>
<evidence type="ECO:0000256" key="8">
    <source>
        <dbReference type="ARBA" id="ARBA00022989"/>
    </source>
</evidence>
<evidence type="ECO:0000259" key="13">
    <source>
        <dbReference type="Pfam" id="PF17039"/>
    </source>
</evidence>
<reference evidence="14" key="2">
    <citation type="submission" date="2023-03" db="EMBL/GenBank/DDBJ databases">
        <authorList>
            <person name="Inwood S.N."/>
            <person name="Skelly J.G."/>
            <person name="Guhlin J."/>
            <person name="Harrop T.W.R."/>
            <person name="Goldson S.G."/>
            <person name="Dearden P.K."/>
        </authorList>
    </citation>
    <scope>NUCLEOTIDE SEQUENCE</scope>
    <source>
        <strain evidence="14">Lincoln</strain>
        <tissue evidence="14">Whole body</tissue>
    </source>
</reference>
<evidence type="ECO:0000313" key="15">
    <source>
        <dbReference type="Proteomes" id="UP001168972"/>
    </source>
</evidence>
<name>A0AA39L2G6_MICHY</name>